<evidence type="ECO:0000259" key="3">
    <source>
        <dbReference type="Pfam" id="PF13505"/>
    </source>
</evidence>
<dbReference type="RefSeq" id="WP_092025691.1">
    <property type="nucleotide sequence ID" value="NZ_FOUE01000006.1"/>
</dbReference>
<evidence type="ECO:0000256" key="1">
    <source>
        <dbReference type="ARBA" id="ARBA00022729"/>
    </source>
</evidence>
<evidence type="ECO:0000256" key="2">
    <source>
        <dbReference type="SAM" id="SignalP"/>
    </source>
</evidence>
<evidence type="ECO:0000313" key="5">
    <source>
        <dbReference type="Proteomes" id="UP000198519"/>
    </source>
</evidence>
<dbReference type="OrthoDB" id="5901526at2"/>
<dbReference type="NCBIfam" id="TIGR01414">
    <property type="entry name" value="autotrans_barl"/>
    <property type="match status" value="1"/>
</dbReference>
<sequence length="185" mass="19650">MKKAVIAASVSALMAMSAHAEVDSTPKGYVGVNLSRLSVDIDEAPDTFNYGHLSFRIGGRLNDYIAIEGRAGFGVTDDSISGNGAEVTVETKRSIGGYVLAGIPNQTPVYPYVILGYTGIKSEVTASVYGATVFNDSGSDDDVSYGVGANVSITERSDFNLEYLVLYEDSEVEISALTAGLMYRF</sequence>
<proteinExistence type="predicted"/>
<dbReference type="STRING" id="488535.SAMN04487963_3320"/>
<dbReference type="Proteomes" id="UP000198519">
    <property type="component" value="Unassembled WGS sequence"/>
</dbReference>
<feature type="chain" id="PRO_5011447621" evidence="2">
    <location>
        <begin position="21"/>
        <end position="185"/>
    </location>
</feature>
<name>A0A1I4STX0_9GAMM</name>
<dbReference type="Gene3D" id="2.40.160.20">
    <property type="match status" value="1"/>
</dbReference>
<keyword evidence="5" id="KW-1185">Reference proteome</keyword>
<protein>
    <submittedName>
        <fullName evidence="4">Outer membrane autotransporter barrel domain-containing protein</fullName>
    </submittedName>
</protein>
<dbReference type="GO" id="GO:0019867">
    <property type="term" value="C:outer membrane"/>
    <property type="evidence" value="ECO:0007669"/>
    <property type="project" value="InterPro"/>
</dbReference>
<keyword evidence="1 2" id="KW-0732">Signal</keyword>
<organism evidence="4 5">
    <name type="scientific">Marinobacter zhejiangensis</name>
    <dbReference type="NCBI Taxonomy" id="488535"/>
    <lineage>
        <taxon>Bacteria</taxon>
        <taxon>Pseudomonadati</taxon>
        <taxon>Pseudomonadota</taxon>
        <taxon>Gammaproteobacteria</taxon>
        <taxon>Pseudomonadales</taxon>
        <taxon>Marinobacteraceae</taxon>
        <taxon>Marinobacter</taxon>
    </lineage>
</organism>
<dbReference type="SUPFAM" id="SSF56925">
    <property type="entry name" value="OMPA-like"/>
    <property type="match status" value="1"/>
</dbReference>
<accession>A0A1I4STX0</accession>
<feature type="signal peptide" evidence="2">
    <location>
        <begin position="1"/>
        <end position="20"/>
    </location>
</feature>
<dbReference type="AlphaFoldDB" id="A0A1I4STX0"/>
<dbReference type="EMBL" id="FOUE01000006">
    <property type="protein sequence ID" value="SFM67884.1"/>
    <property type="molecule type" value="Genomic_DNA"/>
</dbReference>
<gene>
    <name evidence="4" type="ORF">SAMN04487963_3320</name>
</gene>
<reference evidence="5" key="1">
    <citation type="submission" date="2016-10" db="EMBL/GenBank/DDBJ databases">
        <authorList>
            <person name="Varghese N."/>
            <person name="Submissions S."/>
        </authorList>
    </citation>
    <scope>NUCLEOTIDE SEQUENCE [LARGE SCALE GENOMIC DNA]</scope>
    <source>
        <strain evidence="5">CGMCC 1.7061</strain>
    </source>
</reference>
<feature type="domain" description="Outer membrane protein beta-barrel" evidence="3">
    <location>
        <begin position="9"/>
        <end position="185"/>
    </location>
</feature>
<dbReference type="InterPro" id="IPR011250">
    <property type="entry name" value="OMP/PagP_B-barrel"/>
</dbReference>
<dbReference type="InterPro" id="IPR006315">
    <property type="entry name" value="OM_autotransptr_brl_dom"/>
</dbReference>
<dbReference type="Pfam" id="PF13505">
    <property type="entry name" value="OMP_b-brl"/>
    <property type="match status" value="1"/>
</dbReference>
<dbReference type="InterPro" id="IPR027385">
    <property type="entry name" value="Beta-barrel_OMP"/>
</dbReference>
<evidence type="ECO:0000313" key="4">
    <source>
        <dbReference type="EMBL" id="SFM67884.1"/>
    </source>
</evidence>